<protein>
    <submittedName>
        <fullName evidence="1">Uncharacterized protein</fullName>
    </submittedName>
</protein>
<keyword evidence="2" id="KW-1185">Reference proteome</keyword>
<dbReference type="Proteomes" id="UP001285263">
    <property type="component" value="Unassembled WGS sequence"/>
</dbReference>
<dbReference type="EMBL" id="JAXCLA010000005">
    <property type="protein sequence ID" value="MDY0746414.1"/>
    <property type="molecule type" value="Genomic_DNA"/>
</dbReference>
<proteinExistence type="predicted"/>
<organism evidence="1 2">
    <name type="scientific">Roseateles agri</name>
    <dbReference type="NCBI Taxonomy" id="3098619"/>
    <lineage>
        <taxon>Bacteria</taxon>
        <taxon>Pseudomonadati</taxon>
        <taxon>Pseudomonadota</taxon>
        <taxon>Betaproteobacteria</taxon>
        <taxon>Burkholderiales</taxon>
        <taxon>Sphaerotilaceae</taxon>
        <taxon>Roseateles</taxon>
    </lineage>
</organism>
<sequence>MLSRHRASEIPAGYIDDYVALDWLEWHGGSLQLTIVGKNIMQQLARLAR</sequence>
<gene>
    <name evidence="1" type="ORF">SNE35_18015</name>
</gene>
<accession>A0ABU5DMB8</accession>
<evidence type="ECO:0000313" key="2">
    <source>
        <dbReference type="Proteomes" id="UP001285263"/>
    </source>
</evidence>
<comment type="caution">
    <text evidence="1">The sequence shown here is derived from an EMBL/GenBank/DDBJ whole genome shotgun (WGS) entry which is preliminary data.</text>
</comment>
<name>A0ABU5DMB8_9BURK</name>
<reference evidence="1 2" key="1">
    <citation type="submission" date="2023-11" db="EMBL/GenBank/DDBJ databases">
        <title>Paucibacter sp. nov., isolated from fresh soil in Korea.</title>
        <authorList>
            <person name="Le N.T.T."/>
        </authorList>
    </citation>
    <scope>NUCLEOTIDE SEQUENCE [LARGE SCALE GENOMIC DNA]</scope>
    <source>
        <strain evidence="1 2">R3-3</strain>
    </source>
</reference>
<evidence type="ECO:0000313" key="1">
    <source>
        <dbReference type="EMBL" id="MDY0746414.1"/>
    </source>
</evidence>